<accession>A0ABQ4CI80</accession>
<proteinExistence type="predicted"/>
<name>A0ABQ4CI80_9ACTN</name>
<sequence>MAMQREGTGDTAMRSLPAIFEAACLIRCTGVGRSAGTGPQRPLAGFAGAGHEFGFGSGPAPGPGFGGAIGTLARGASFLSGGDTTPPSPGAAPASTGAAPRPVLAEFNQPEAAERLSKLLADLGVAATWATLVGGGRRQYFVHQVTTPPVAWTLLVQQLTLGWRQGRHFLLRTDPVGASSPHNARREALARRAWQAASLAAGRQRRGGVFGVRLADQEMAAVLVRSARLLGATASIRTRPGCLQVSVTSMTTDAPLLEIATPPLRVAS</sequence>
<keyword evidence="3" id="KW-1185">Reference proteome</keyword>
<evidence type="ECO:0000313" key="3">
    <source>
        <dbReference type="Proteomes" id="UP000604117"/>
    </source>
</evidence>
<dbReference type="EMBL" id="BONE01000002">
    <property type="protein sequence ID" value="GIF70984.1"/>
    <property type="molecule type" value="Genomic_DNA"/>
</dbReference>
<feature type="region of interest" description="Disordered" evidence="1">
    <location>
        <begin position="76"/>
        <end position="99"/>
    </location>
</feature>
<comment type="caution">
    <text evidence="2">The sequence shown here is derived from an EMBL/GenBank/DDBJ whole genome shotgun (WGS) entry which is preliminary data.</text>
</comment>
<protein>
    <submittedName>
        <fullName evidence="2">Uncharacterized protein</fullName>
    </submittedName>
</protein>
<evidence type="ECO:0000256" key="1">
    <source>
        <dbReference type="SAM" id="MobiDB-lite"/>
    </source>
</evidence>
<gene>
    <name evidence="2" type="ORF">Asi02nite_05020</name>
</gene>
<feature type="compositionally biased region" description="Low complexity" evidence="1">
    <location>
        <begin position="80"/>
        <end position="99"/>
    </location>
</feature>
<evidence type="ECO:0000313" key="2">
    <source>
        <dbReference type="EMBL" id="GIF70984.1"/>
    </source>
</evidence>
<dbReference type="Proteomes" id="UP000604117">
    <property type="component" value="Unassembled WGS sequence"/>
</dbReference>
<reference evidence="2 3" key="1">
    <citation type="submission" date="2021-01" db="EMBL/GenBank/DDBJ databases">
        <title>Whole genome shotgun sequence of Asanoa siamensis NBRC 107932.</title>
        <authorList>
            <person name="Komaki H."/>
            <person name="Tamura T."/>
        </authorList>
    </citation>
    <scope>NUCLEOTIDE SEQUENCE [LARGE SCALE GENOMIC DNA]</scope>
    <source>
        <strain evidence="2 3">NBRC 107932</strain>
    </source>
</reference>
<organism evidence="2 3">
    <name type="scientific">Asanoa siamensis</name>
    <dbReference type="NCBI Taxonomy" id="926357"/>
    <lineage>
        <taxon>Bacteria</taxon>
        <taxon>Bacillati</taxon>
        <taxon>Actinomycetota</taxon>
        <taxon>Actinomycetes</taxon>
        <taxon>Micromonosporales</taxon>
        <taxon>Micromonosporaceae</taxon>
        <taxon>Asanoa</taxon>
    </lineage>
</organism>